<dbReference type="AlphaFoldDB" id="A0A6B9XQK8"/>
<keyword evidence="1" id="KW-0812">Transmembrane</keyword>
<keyword evidence="1" id="KW-0472">Membrane</keyword>
<reference evidence="2" key="1">
    <citation type="submission" date="2019-03" db="EMBL/GenBank/DDBJ databases">
        <title>Largest Complete Mitochondrial Genome of a Gymnosperm, Sitka Spruce (Picea sitchensis), Indicates Complex Physical Structure.</title>
        <authorList>
            <person name="Jackman S.D."/>
            <person name="Coombe L."/>
            <person name="Warren R."/>
            <person name="Kirk H."/>
            <person name="Trinh E."/>
            <person name="McLeod T."/>
            <person name="Pleasance S."/>
            <person name="Pandoh P."/>
            <person name="Zhao Y."/>
            <person name="Coope R."/>
            <person name="Bousquet J."/>
            <person name="Bohlmann J.C."/>
            <person name="Jones S.J.M."/>
            <person name="Birol I."/>
        </authorList>
    </citation>
    <scope>NUCLEOTIDE SEQUENCE</scope>
    <source>
        <strain evidence="2">Q903</strain>
    </source>
</reference>
<evidence type="ECO:0000313" key="2">
    <source>
        <dbReference type="EMBL" id="QHR89859.1"/>
    </source>
</evidence>
<gene>
    <name evidence="2" type="primary">orf03904</name>
    <name evidence="2" type="ORF">Q903MT_gene3881</name>
</gene>
<evidence type="ECO:0000256" key="1">
    <source>
        <dbReference type="SAM" id="Phobius"/>
    </source>
</evidence>
<feature type="transmembrane region" description="Helical" evidence="1">
    <location>
        <begin position="16"/>
        <end position="36"/>
    </location>
</feature>
<accession>A0A6B9XQK8</accession>
<name>A0A6B9XQK8_PICSI</name>
<dbReference type="EMBL" id="MK697699">
    <property type="protein sequence ID" value="QHR89859.1"/>
    <property type="molecule type" value="Genomic_DNA"/>
</dbReference>
<geneLocation type="mitochondrion" evidence="2"/>
<keyword evidence="1" id="KW-1133">Transmembrane helix</keyword>
<organism evidence="2">
    <name type="scientific">Picea sitchensis</name>
    <name type="common">Sitka spruce</name>
    <name type="synonym">Pinus sitchensis</name>
    <dbReference type="NCBI Taxonomy" id="3332"/>
    <lineage>
        <taxon>Eukaryota</taxon>
        <taxon>Viridiplantae</taxon>
        <taxon>Streptophyta</taxon>
        <taxon>Embryophyta</taxon>
        <taxon>Tracheophyta</taxon>
        <taxon>Spermatophyta</taxon>
        <taxon>Pinopsida</taxon>
        <taxon>Pinidae</taxon>
        <taxon>Conifers I</taxon>
        <taxon>Pinales</taxon>
        <taxon>Pinaceae</taxon>
        <taxon>Picea</taxon>
    </lineage>
</organism>
<protein>
    <submittedName>
        <fullName evidence="2">Uncharacterized protein</fullName>
    </submittedName>
</protein>
<sequence length="41" mass="4711">MNADILVNMQRFPRPMYLWLACCSVQCIHTLPCWLLSSPAS</sequence>
<keyword evidence="2" id="KW-0496">Mitochondrion</keyword>
<proteinExistence type="predicted"/>